<name>A0A524RNZ6_9CHRO</name>
<evidence type="ECO:0000256" key="3">
    <source>
        <dbReference type="ARBA" id="ARBA00022475"/>
    </source>
</evidence>
<comment type="similarity">
    <text evidence="2 7">Belongs to the ExbD/TolR family.</text>
</comment>
<keyword evidence="7" id="KW-0653">Protein transport</keyword>
<dbReference type="PANTHER" id="PTHR30558">
    <property type="entry name" value="EXBD MEMBRANE COMPONENT OF PMF-DRIVEN MACROMOLECULE IMPORT SYSTEM"/>
    <property type="match status" value="1"/>
</dbReference>
<dbReference type="Gene3D" id="3.30.420.270">
    <property type="match status" value="1"/>
</dbReference>
<evidence type="ECO:0000256" key="2">
    <source>
        <dbReference type="ARBA" id="ARBA00005811"/>
    </source>
</evidence>
<dbReference type="GO" id="GO:0015031">
    <property type="term" value="P:protein transport"/>
    <property type="evidence" value="ECO:0007669"/>
    <property type="project" value="UniProtKB-KW"/>
</dbReference>
<organism evidence="9 10">
    <name type="scientific">Aphanocapsa feldmannii 277cV</name>
    <dbReference type="NCBI Taxonomy" id="2507553"/>
    <lineage>
        <taxon>Bacteria</taxon>
        <taxon>Bacillati</taxon>
        <taxon>Cyanobacteriota</taxon>
        <taxon>Cyanophyceae</taxon>
        <taxon>Oscillatoriophycideae</taxon>
        <taxon>Chroococcales</taxon>
        <taxon>Microcystaceae</taxon>
        <taxon>Aphanocapsa</taxon>
    </lineage>
</organism>
<dbReference type="GO" id="GO:0022857">
    <property type="term" value="F:transmembrane transporter activity"/>
    <property type="evidence" value="ECO:0007669"/>
    <property type="project" value="InterPro"/>
</dbReference>
<evidence type="ECO:0000256" key="1">
    <source>
        <dbReference type="ARBA" id="ARBA00004162"/>
    </source>
</evidence>
<gene>
    <name evidence="9" type="ORF">ERJ67_04735</name>
</gene>
<proteinExistence type="inferred from homology"/>
<keyword evidence="3" id="KW-1003">Cell membrane</keyword>
<keyword evidence="4 7" id="KW-0812">Transmembrane</keyword>
<keyword evidence="5 8" id="KW-1133">Transmembrane helix</keyword>
<evidence type="ECO:0000256" key="8">
    <source>
        <dbReference type="SAM" id="Phobius"/>
    </source>
</evidence>
<evidence type="ECO:0000256" key="4">
    <source>
        <dbReference type="ARBA" id="ARBA00022692"/>
    </source>
</evidence>
<sequence length="137" mass="14845">MIRRTTSKKYDDQKILPLINVVFLLLIFFMVAGQHLTTSGQRQFELPKSSSKIPMEPDDLTLSMGTDGVLAINGEIVDKAELSSVIAVHCSPSNCDTLSIRLEAEATASAVAVVEVMELLHKAGVSSLQLLTSKQDS</sequence>
<evidence type="ECO:0000313" key="9">
    <source>
        <dbReference type="EMBL" id="TGG93068.1"/>
    </source>
</evidence>
<evidence type="ECO:0000256" key="6">
    <source>
        <dbReference type="ARBA" id="ARBA00023136"/>
    </source>
</evidence>
<evidence type="ECO:0000313" key="10">
    <source>
        <dbReference type="Proteomes" id="UP000317990"/>
    </source>
</evidence>
<comment type="caution">
    <text evidence="9">The sequence shown here is derived from an EMBL/GenBank/DDBJ whole genome shotgun (WGS) entry which is preliminary data.</text>
</comment>
<dbReference type="GO" id="GO:0005886">
    <property type="term" value="C:plasma membrane"/>
    <property type="evidence" value="ECO:0007669"/>
    <property type="project" value="UniProtKB-SubCell"/>
</dbReference>
<evidence type="ECO:0000256" key="7">
    <source>
        <dbReference type="RuleBase" id="RU003879"/>
    </source>
</evidence>
<accession>A0A524RNZ6</accession>
<dbReference type="Proteomes" id="UP000317990">
    <property type="component" value="Unassembled WGS sequence"/>
</dbReference>
<keyword evidence="6 8" id="KW-0472">Membrane</keyword>
<dbReference type="InterPro" id="IPR003400">
    <property type="entry name" value="ExbD"/>
</dbReference>
<dbReference type="AlphaFoldDB" id="A0A524RNZ6"/>
<evidence type="ECO:0000256" key="5">
    <source>
        <dbReference type="ARBA" id="ARBA00022989"/>
    </source>
</evidence>
<dbReference type="Pfam" id="PF02472">
    <property type="entry name" value="ExbD"/>
    <property type="match status" value="1"/>
</dbReference>
<dbReference type="EMBL" id="SRMO01000054">
    <property type="protein sequence ID" value="TGG93068.1"/>
    <property type="molecule type" value="Genomic_DNA"/>
</dbReference>
<protein>
    <submittedName>
        <fullName evidence="9">Biopolymer transporter ExbD</fullName>
    </submittedName>
</protein>
<feature type="transmembrane region" description="Helical" evidence="8">
    <location>
        <begin position="15"/>
        <end position="33"/>
    </location>
</feature>
<keyword evidence="7" id="KW-0813">Transport</keyword>
<reference evidence="9 10" key="1">
    <citation type="journal article" date="2019" name="mSystems">
        <title>Life at home and on the roam: Genomic adaptions reflect the dual lifestyle of an intracellular, facultative symbiont.</title>
        <authorList>
            <person name="Burgsdorf I."/>
        </authorList>
    </citation>
    <scope>NUCLEOTIDE SEQUENCE [LARGE SCALE GENOMIC DNA]</scope>
    <source>
        <strain evidence="9">277cV</strain>
    </source>
</reference>
<comment type="subcellular location">
    <subcellularLocation>
        <location evidence="1">Cell membrane</location>
        <topology evidence="1">Single-pass membrane protein</topology>
    </subcellularLocation>
    <subcellularLocation>
        <location evidence="7">Cell membrane</location>
        <topology evidence="7">Single-pass type II membrane protein</topology>
    </subcellularLocation>
</comment>